<sequence length="66" mass="7927">MFYSFQVSCTLPCMFGSNRSYCLVTPSPLCKYYAHFPPPTIRLYTYTAFCNPFLFHLFFFKNHYKK</sequence>
<protein>
    <submittedName>
        <fullName evidence="2">Uncharacterized protein</fullName>
    </submittedName>
</protein>
<dbReference type="Proteomes" id="UP000242180">
    <property type="component" value="Unassembled WGS sequence"/>
</dbReference>
<feature type="transmembrane region" description="Helical" evidence="1">
    <location>
        <begin position="43"/>
        <end position="60"/>
    </location>
</feature>
<keyword evidence="1" id="KW-0812">Transmembrane</keyword>
<keyword evidence="1" id="KW-1133">Transmembrane helix</keyword>
<organism evidence="2 3">
    <name type="scientific">Syncephalastrum racemosum</name>
    <name type="common">Filamentous fungus</name>
    <dbReference type="NCBI Taxonomy" id="13706"/>
    <lineage>
        <taxon>Eukaryota</taxon>
        <taxon>Fungi</taxon>
        <taxon>Fungi incertae sedis</taxon>
        <taxon>Mucoromycota</taxon>
        <taxon>Mucoromycotina</taxon>
        <taxon>Mucoromycetes</taxon>
        <taxon>Mucorales</taxon>
        <taxon>Syncephalastraceae</taxon>
        <taxon>Syncephalastrum</taxon>
    </lineage>
</organism>
<keyword evidence="1" id="KW-0472">Membrane</keyword>
<evidence type="ECO:0000313" key="2">
    <source>
        <dbReference type="EMBL" id="ORY95339.1"/>
    </source>
</evidence>
<dbReference type="EMBL" id="MCGN01000006">
    <property type="protein sequence ID" value="ORY95339.1"/>
    <property type="molecule type" value="Genomic_DNA"/>
</dbReference>
<dbReference type="InParanoid" id="A0A1X2H9L1"/>
<comment type="caution">
    <text evidence="2">The sequence shown here is derived from an EMBL/GenBank/DDBJ whole genome shotgun (WGS) entry which is preliminary data.</text>
</comment>
<gene>
    <name evidence="2" type="ORF">BCR43DRAFT_298203</name>
</gene>
<evidence type="ECO:0000313" key="3">
    <source>
        <dbReference type="Proteomes" id="UP000242180"/>
    </source>
</evidence>
<dbReference type="AlphaFoldDB" id="A0A1X2H9L1"/>
<keyword evidence="3" id="KW-1185">Reference proteome</keyword>
<name>A0A1X2H9L1_SYNRA</name>
<evidence type="ECO:0000256" key="1">
    <source>
        <dbReference type="SAM" id="Phobius"/>
    </source>
</evidence>
<reference evidence="2 3" key="1">
    <citation type="submission" date="2016-07" db="EMBL/GenBank/DDBJ databases">
        <title>Pervasive Adenine N6-methylation of Active Genes in Fungi.</title>
        <authorList>
            <consortium name="DOE Joint Genome Institute"/>
            <person name="Mondo S.J."/>
            <person name="Dannebaum R.O."/>
            <person name="Kuo R.C."/>
            <person name="Labutti K."/>
            <person name="Haridas S."/>
            <person name="Kuo A."/>
            <person name="Salamov A."/>
            <person name="Ahrendt S.R."/>
            <person name="Lipzen A."/>
            <person name="Sullivan W."/>
            <person name="Andreopoulos W.B."/>
            <person name="Clum A."/>
            <person name="Lindquist E."/>
            <person name="Daum C."/>
            <person name="Ramamoorthy G.K."/>
            <person name="Gryganskyi A."/>
            <person name="Culley D."/>
            <person name="Magnuson J.K."/>
            <person name="James T.Y."/>
            <person name="O'Malley M.A."/>
            <person name="Stajich J.E."/>
            <person name="Spatafora J.W."/>
            <person name="Visel A."/>
            <person name="Grigoriev I.V."/>
        </authorList>
    </citation>
    <scope>NUCLEOTIDE SEQUENCE [LARGE SCALE GENOMIC DNA]</scope>
    <source>
        <strain evidence="2 3">NRRL 2496</strain>
    </source>
</reference>
<accession>A0A1X2H9L1</accession>
<proteinExistence type="predicted"/>